<evidence type="ECO:0000256" key="7">
    <source>
        <dbReference type="ARBA" id="ARBA00022927"/>
    </source>
</evidence>
<dbReference type="InterPro" id="IPR038506">
    <property type="entry name" value="GLE1-like_sf"/>
</dbReference>
<keyword evidence="7" id="KW-0653">Protein transport</keyword>
<dbReference type="FunFam" id="1.25.40.510:FF:000001">
    <property type="entry name" value="Nucleoporin GLE1 isoform 1"/>
    <property type="match status" value="1"/>
</dbReference>
<feature type="non-terminal residue" evidence="17">
    <location>
        <position position="262"/>
    </location>
</feature>
<evidence type="ECO:0000256" key="2">
    <source>
        <dbReference type="ARBA" id="ARBA00004567"/>
    </source>
</evidence>
<dbReference type="GO" id="GO:0000822">
    <property type="term" value="F:inositol hexakisphosphate binding"/>
    <property type="evidence" value="ECO:0007669"/>
    <property type="project" value="TreeGrafter"/>
</dbReference>
<dbReference type="OrthoDB" id="420884at2759"/>
<dbReference type="PANTHER" id="PTHR12960:SF0">
    <property type="entry name" value="MRNA EXPORT FACTOR GLE1"/>
    <property type="match status" value="1"/>
</dbReference>
<dbReference type="GO" id="GO:0005737">
    <property type="term" value="C:cytoplasm"/>
    <property type="evidence" value="ECO:0007669"/>
    <property type="project" value="UniProtKB-SubCell"/>
</dbReference>
<evidence type="ECO:0000256" key="4">
    <source>
        <dbReference type="ARBA" id="ARBA00022448"/>
    </source>
</evidence>
<dbReference type="Pfam" id="PF07817">
    <property type="entry name" value="GLE1"/>
    <property type="match status" value="1"/>
</dbReference>
<comment type="subcellular location">
    <subcellularLocation>
        <location evidence="1">Cytoplasm</location>
    </subcellularLocation>
    <subcellularLocation>
        <location evidence="2">Nucleus</location>
        <location evidence="2">Nuclear pore complex</location>
    </subcellularLocation>
</comment>
<dbReference type="GO" id="GO:0016973">
    <property type="term" value="P:poly(A)+ mRNA export from nucleus"/>
    <property type="evidence" value="ECO:0007669"/>
    <property type="project" value="InterPro"/>
</dbReference>
<evidence type="ECO:0000256" key="11">
    <source>
        <dbReference type="ARBA" id="ARBA00023242"/>
    </source>
</evidence>
<evidence type="ECO:0000256" key="15">
    <source>
        <dbReference type="ARBA" id="ARBA00030897"/>
    </source>
</evidence>
<dbReference type="GO" id="GO:0044614">
    <property type="term" value="C:nuclear pore cytoplasmic filaments"/>
    <property type="evidence" value="ECO:0007669"/>
    <property type="project" value="TreeGrafter"/>
</dbReference>
<gene>
    <name evidence="17" type="primary">Gle1</name>
    <name evidence="17" type="ORF">RHICYA_R04712</name>
</gene>
<proteinExistence type="inferred from homology"/>
<keyword evidence="8" id="KW-0811">Translocation</keyword>
<protein>
    <recommendedName>
        <fullName evidence="13">mRNA export factor GLE1</fullName>
    </recommendedName>
    <alternativeName>
        <fullName evidence="15">GLE1 RNA export mediator</fullName>
    </alternativeName>
    <alternativeName>
        <fullName evidence="16">GLE1-like protein</fullName>
    </alternativeName>
    <alternativeName>
        <fullName evidence="14">Nucleoporin GLE1</fullName>
    </alternativeName>
</protein>
<comment type="caution">
    <text evidence="17">The sequence shown here is derived from an EMBL/GenBank/DDBJ whole genome shotgun (WGS) entry which is preliminary data.</text>
</comment>
<keyword evidence="11" id="KW-0539">Nucleus</keyword>
<dbReference type="GO" id="GO:0031369">
    <property type="term" value="F:translation initiation factor binding"/>
    <property type="evidence" value="ECO:0007669"/>
    <property type="project" value="TreeGrafter"/>
</dbReference>
<evidence type="ECO:0000256" key="6">
    <source>
        <dbReference type="ARBA" id="ARBA00022816"/>
    </source>
</evidence>
<evidence type="ECO:0000256" key="12">
    <source>
        <dbReference type="ARBA" id="ARBA00024680"/>
    </source>
</evidence>
<dbReference type="EMBL" id="VXBP01004866">
    <property type="protein sequence ID" value="NXN97205.1"/>
    <property type="molecule type" value="Genomic_DNA"/>
</dbReference>
<keyword evidence="9" id="KW-0175">Coiled coil</keyword>
<name>A0A7L1NCM7_RHICY</name>
<evidence type="ECO:0000256" key="3">
    <source>
        <dbReference type="ARBA" id="ARBA00011056"/>
    </source>
</evidence>
<keyword evidence="6" id="KW-0509">mRNA transport</keyword>
<evidence type="ECO:0000256" key="5">
    <source>
        <dbReference type="ARBA" id="ARBA00022490"/>
    </source>
</evidence>
<evidence type="ECO:0000256" key="10">
    <source>
        <dbReference type="ARBA" id="ARBA00023132"/>
    </source>
</evidence>
<evidence type="ECO:0000313" key="18">
    <source>
        <dbReference type="Proteomes" id="UP000565785"/>
    </source>
</evidence>
<comment type="function">
    <text evidence="12">Required for the export of mRNAs containing poly(A) tails from the nucleus into the cytoplasm. May be involved in the terminal step of the mRNA transport through the nuclear pore complex (NPC).</text>
</comment>
<sequence>SGSHLKQIFDKISNLLSGKPVQNAGKTVSVTQHPEGLDFVYYKVAEKFVHQAEAEIAANHDSAFTIAVLVLGIWETHPRIGDLILAHLHEKCPYAVPFYPTWKEGTSVQDQKRMLGYIIYDDGIESQESFLKRMSGMIRFYAALIHLRWPYSSKQGGHPHGLSNGWRWLAQMLNMAPMPDVTATVLFDFLEVCGNALMKQYDTQFWKMVLLMQEEYIPRIEAVTSSGQTGSLSRLKGFLQECLQQKEVPLPKGALSPSFWKS</sequence>
<comment type="similarity">
    <text evidence="3">Belongs to the GLE1 family.</text>
</comment>
<keyword evidence="5" id="KW-0963">Cytoplasm</keyword>
<dbReference type="AlphaFoldDB" id="A0A7L1NCM7"/>
<dbReference type="PANTHER" id="PTHR12960">
    <property type="entry name" value="GLE-1-RELATED"/>
    <property type="match status" value="1"/>
</dbReference>
<organism evidence="17 18">
    <name type="scientific">Rhinopomastus cyanomelas</name>
    <name type="common">Common scimitarbill</name>
    <dbReference type="NCBI Taxonomy" id="113115"/>
    <lineage>
        <taxon>Eukaryota</taxon>
        <taxon>Metazoa</taxon>
        <taxon>Chordata</taxon>
        <taxon>Craniata</taxon>
        <taxon>Vertebrata</taxon>
        <taxon>Euteleostomi</taxon>
        <taxon>Archelosauria</taxon>
        <taxon>Archosauria</taxon>
        <taxon>Dinosauria</taxon>
        <taxon>Saurischia</taxon>
        <taxon>Theropoda</taxon>
        <taxon>Coelurosauria</taxon>
        <taxon>Aves</taxon>
        <taxon>Neognathae</taxon>
        <taxon>Neoaves</taxon>
        <taxon>Telluraves</taxon>
        <taxon>Coraciimorphae</taxon>
        <taxon>Bucerotiformes</taxon>
        <taxon>Rhinopomastidae</taxon>
        <taxon>Rhinopomastus</taxon>
    </lineage>
</organism>
<evidence type="ECO:0000256" key="9">
    <source>
        <dbReference type="ARBA" id="ARBA00023054"/>
    </source>
</evidence>
<evidence type="ECO:0000256" key="1">
    <source>
        <dbReference type="ARBA" id="ARBA00004496"/>
    </source>
</evidence>
<dbReference type="GO" id="GO:0015031">
    <property type="term" value="P:protein transport"/>
    <property type="evidence" value="ECO:0007669"/>
    <property type="project" value="UniProtKB-KW"/>
</dbReference>
<keyword evidence="10" id="KW-0906">Nuclear pore complex</keyword>
<dbReference type="Gene3D" id="1.25.40.510">
    <property type="entry name" value="GLE1-like"/>
    <property type="match status" value="1"/>
</dbReference>
<dbReference type="Proteomes" id="UP000565785">
    <property type="component" value="Unassembled WGS sequence"/>
</dbReference>
<accession>A0A7L1NCM7</accession>
<evidence type="ECO:0000313" key="17">
    <source>
        <dbReference type="EMBL" id="NXN97205.1"/>
    </source>
</evidence>
<keyword evidence="18" id="KW-1185">Reference proteome</keyword>
<evidence type="ECO:0000256" key="8">
    <source>
        <dbReference type="ARBA" id="ARBA00023010"/>
    </source>
</evidence>
<feature type="non-terminal residue" evidence="17">
    <location>
        <position position="1"/>
    </location>
</feature>
<evidence type="ECO:0000256" key="13">
    <source>
        <dbReference type="ARBA" id="ARBA00026227"/>
    </source>
</evidence>
<dbReference type="InterPro" id="IPR012476">
    <property type="entry name" value="GLE1"/>
</dbReference>
<dbReference type="GO" id="GO:0005543">
    <property type="term" value="F:phospholipid binding"/>
    <property type="evidence" value="ECO:0007669"/>
    <property type="project" value="TreeGrafter"/>
</dbReference>
<evidence type="ECO:0000256" key="14">
    <source>
        <dbReference type="ARBA" id="ARBA00029983"/>
    </source>
</evidence>
<keyword evidence="4" id="KW-0813">Transport</keyword>
<reference evidence="17 18" key="1">
    <citation type="submission" date="2019-09" db="EMBL/GenBank/DDBJ databases">
        <title>Bird 10,000 Genomes (B10K) Project - Family phase.</title>
        <authorList>
            <person name="Zhang G."/>
        </authorList>
    </citation>
    <scope>NUCLEOTIDE SEQUENCE [LARGE SCALE GENOMIC DNA]</scope>
    <source>
        <strain evidence="17">B10K-DU-002-35</strain>
        <tissue evidence="17">Muscle</tissue>
    </source>
</reference>
<evidence type="ECO:0000256" key="16">
    <source>
        <dbReference type="ARBA" id="ARBA00031503"/>
    </source>
</evidence>